<evidence type="ECO:0008006" key="3">
    <source>
        <dbReference type="Google" id="ProtNLM"/>
    </source>
</evidence>
<accession>A0A0F7ZY77</accession>
<reference evidence="1 2" key="1">
    <citation type="journal article" date="2014" name="Genome Biol. Evol.">
        <title>Comparative genomics and transcriptomics analyses reveal divergent lifestyle features of nematode endoparasitic fungus Hirsutella minnesotensis.</title>
        <authorList>
            <person name="Lai Y."/>
            <person name="Liu K."/>
            <person name="Zhang X."/>
            <person name="Zhang X."/>
            <person name="Li K."/>
            <person name="Wang N."/>
            <person name="Shu C."/>
            <person name="Wu Y."/>
            <person name="Wang C."/>
            <person name="Bushley K.E."/>
            <person name="Xiang M."/>
            <person name="Liu X."/>
        </authorList>
    </citation>
    <scope>NUCLEOTIDE SEQUENCE [LARGE SCALE GENOMIC DNA]</scope>
    <source>
        <strain evidence="1 2">3608</strain>
    </source>
</reference>
<dbReference type="InterPro" id="IPR053185">
    <property type="entry name" value="SET_domain_protein"/>
</dbReference>
<dbReference type="AlphaFoldDB" id="A0A0F7ZY77"/>
<keyword evidence="2" id="KW-1185">Reference proteome</keyword>
<gene>
    <name evidence="1" type="ORF">HIM_08620</name>
</gene>
<dbReference type="InterPro" id="IPR046341">
    <property type="entry name" value="SET_dom_sf"/>
</dbReference>
<dbReference type="Proteomes" id="UP000054481">
    <property type="component" value="Unassembled WGS sequence"/>
</dbReference>
<evidence type="ECO:0000313" key="1">
    <source>
        <dbReference type="EMBL" id="KJZ71992.1"/>
    </source>
</evidence>
<dbReference type="PANTHER" id="PTHR47332:SF6">
    <property type="entry name" value="SET DOMAIN-CONTAINING PROTEIN"/>
    <property type="match status" value="1"/>
</dbReference>
<organism evidence="1 2">
    <name type="scientific">Hirsutella minnesotensis 3608</name>
    <dbReference type="NCBI Taxonomy" id="1043627"/>
    <lineage>
        <taxon>Eukaryota</taxon>
        <taxon>Fungi</taxon>
        <taxon>Dikarya</taxon>
        <taxon>Ascomycota</taxon>
        <taxon>Pezizomycotina</taxon>
        <taxon>Sordariomycetes</taxon>
        <taxon>Hypocreomycetidae</taxon>
        <taxon>Hypocreales</taxon>
        <taxon>Ophiocordycipitaceae</taxon>
        <taxon>Hirsutella</taxon>
    </lineage>
</organism>
<protein>
    <recommendedName>
        <fullName evidence="3">SET domain-containing protein</fullName>
    </recommendedName>
</protein>
<proteinExistence type="predicted"/>
<sequence>MRAVRGIARGEEVTVPYFDEPWKLHFKPFAARQLILTEMFKSPCLCSLCLKGSSSDEALEEIFILEQTLTSNWKSGTAITTNDALKLIQLYEKEGLEAFIDMAYGHAALAYGAVGDFDAVILYAALALESLSWRMREQQPDNIILQQLIGNLRSQMKID</sequence>
<dbReference type="OrthoDB" id="1028014at2759"/>
<dbReference type="EMBL" id="KQ030555">
    <property type="protein sequence ID" value="KJZ71992.1"/>
    <property type="molecule type" value="Genomic_DNA"/>
</dbReference>
<dbReference type="Gene3D" id="2.170.270.10">
    <property type="entry name" value="SET domain"/>
    <property type="match status" value="1"/>
</dbReference>
<dbReference type="PANTHER" id="PTHR47332">
    <property type="entry name" value="SET DOMAIN-CONTAINING PROTEIN 5"/>
    <property type="match status" value="1"/>
</dbReference>
<name>A0A0F7ZY77_9HYPO</name>
<evidence type="ECO:0000313" key="2">
    <source>
        <dbReference type="Proteomes" id="UP000054481"/>
    </source>
</evidence>